<gene>
    <name evidence="1" type="ORF">H4R34_000992</name>
</gene>
<proteinExistence type="predicted"/>
<evidence type="ECO:0000313" key="2">
    <source>
        <dbReference type="Proteomes" id="UP001151582"/>
    </source>
</evidence>
<organism evidence="1 2">
    <name type="scientific">Dimargaris verticillata</name>
    <dbReference type="NCBI Taxonomy" id="2761393"/>
    <lineage>
        <taxon>Eukaryota</taxon>
        <taxon>Fungi</taxon>
        <taxon>Fungi incertae sedis</taxon>
        <taxon>Zoopagomycota</taxon>
        <taxon>Kickxellomycotina</taxon>
        <taxon>Dimargaritomycetes</taxon>
        <taxon>Dimargaritales</taxon>
        <taxon>Dimargaritaceae</taxon>
        <taxon>Dimargaris</taxon>
    </lineage>
</organism>
<accession>A0A9W8EE71</accession>
<dbReference type="Proteomes" id="UP001151582">
    <property type="component" value="Unassembled WGS sequence"/>
</dbReference>
<dbReference type="OrthoDB" id="10479690at2759"/>
<keyword evidence="2" id="KW-1185">Reference proteome</keyword>
<protein>
    <recommendedName>
        <fullName evidence="3">Chitin-binding type-2 domain-containing protein</fullName>
    </recommendedName>
</protein>
<reference evidence="1" key="1">
    <citation type="submission" date="2022-07" db="EMBL/GenBank/DDBJ databases">
        <title>Phylogenomic reconstructions and comparative analyses of Kickxellomycotina fungi.</title>
        <authorList>
            <person name="Reynolds N.K."/>
            <person name="Stajich J.E."/>
            <person name="Barry K."/>
            <person name="Grigoriev I.V."/>
            <person name="Crous P."/>
            <person name="Smith M.E."/>
        </authorList>
    </citation>
    <scope>NUCLEOTIDE SEQUENCE</scope>
    <source>
        <strain evidence="1">RSA 567</strain>
    </source>
</reference>
<evidence type="ECO:0000313" key="1">
    <source>
        <dbReference type="EMBL" id="KAJ1983892.1"/>
    </source>
</evidence>
<dbReference type="EMBL" id="JANBQB010000037">
    <property type="protein sequence ID" value="KAJ1983892.1"/>
    <property type="molecule type" value="Genomic_DNA"/>
</dbReference>
<evidence type="ECO:0008006" key="3">
    <source>
        <dbReference type="Google" id="ProtNLM"/>
    </source>
</evidence>
<sequence>MLLWLWLPGGTARPQATVVVTETASPMSPITGEPTATTTVWWTDTTLETDSPTDVATATLLTTAELEEVTASPTLETITETWPTATMTTPEITETTTPEVESPVIAIPPVITVPTQVPGGCVSGEFRCDSENPTLFYKCNFNQWIRFECAPGTFCQPFGQFILCGFGHFSSAATKTEI</sequence>
<dbReference type="AlphaFoldDB" id="A0A9W8EE71"/>
<comment type="caution">
    <text evidence="1">The sequence shown here is derived from an EMBL/GenBank/DDBJ whole genome shotgun (WGS) entry which is preliminary data.</text>
</comment>
<name>A0A9W8EE71_9FUNG</name>